<organism evidence="3 4">
    <name type="scientific">Mycobacterium paraterrae</name>
    <dbReference type="NCBI Taxonomy" id="577492"/>
    <lineage>
        <taxon>Bacteria</taxon>
        <taxon>Bacillati</taxon>
        <taxon>Actinomycetota</taxon>
        <taxon>Actinomycetes</taxon>
        <taxon>Mycobacteriales</taxon>
        <taxon>Mycobacteriaceae</taxon>
        <taxon>Mycobacterium</taxon>
    </lineage>
</organism>
<accession>A0ABY3VRK0</accession>
<evidence type="ECO:0000256" key="1">
    <source>
        <dbReference type="SAM" id="MobiDB-lite"/>
    </source>
</evidence>
<proteinExistence type="predicted"/>
<reference evidence="3" key="1">
    <citation type="submission" date="2022-08" db="EMBL/GenBank/DDBJ databases">
        <title>Whole genome sequencing of non-tuberculosis mycobacteria type-strains.</title>
        <authorList>
            <person name="Igarashi Y."/>
            <person name="Osugi A."/>
            <person name="Mitarai S."/>
        </authorList>
    </citation>
    <scope>NUCLEOTIDE SEQUENCE</scope>
    <source>
        <strain evidence="3">DSM 45127</strain>
    </source>
</reference>
<evidence type="ECO:0000313" key="3">
    <source>
        <dbReference type="EMBL" id="UMB70144.1"/>
    </source>
</evidence>
<gene>
    <name evidence="3" type="ORF">MKK62_02035</name>
</gene>
<keyword evidence="4" id="KW-1185">Reference proteome</keyword>
<protein>
    <recommendedName>
        <fullName evidence="5">Secreted protein</fullName>
    </recommendedName>
</protein>
<sequence>MRRAVRYCITAGVALGGVSILIAAPSSPPLRDVQVPAMQLSNNSHENPDVNSPSIADLLQTMGGPESPVVVQNIIESDAGVLEGRQPNSVPGLSELLNLGNDPVGSPDPQGKSFIDVGPLLPSDLTLSPNGR</sequence>
<dbReference type="RefSeq" id="WP_240261870.1">
    <property type="nucleotide sequence ID" value="NZ_CP092488.2"/>
</dbReference>
<name>A0ABY3VRK0_9MYCO</name>
<feature type="chain" id="PRO_5045621479" description="Secreted protein" evidence="2">
    <location>
        <begin position="24"/>
        <end position="132"/>
    </location>
</feature>
<feature type="compositionally biased region" description="Polar residues" evidence="1">
    <location>
        <begin position="41"/>
        <end position="54"/>
    </location>
</feature>
<feature type="region of interest" description="Disordered" evidence="1">
    <location>
        <begin position="41"/>
        <end position="62"/>
    </location>
</feature>
<feature type="signal peptide" evidence="2">
    <location>
        <begin position="1"/>
        <end position="23"/>
    </location>
</feature>
<feature type="region of interest" description="Disordered" evidence="1">
    <location>
        <begin position="83"/>
        <end position="132"/>
    </location>
</feature>
<evidence type="ECO:0000256" key="2">
    <source>
        <dbReference type="SAM" id="SignalP"/>
    </source>
</evidence>
<evidence type="ECO:0008006" key="5">
    <source>
        <dbReference type="Google" id="ProtNLM"/>
    </source>
</evidence>
<keyword evidence="2" id="KW-0732">Signal</keyword>
<evidence type="ECO:0000313" key="4">
    <source>
        <dbReference type="Proteomes" id="UP001055336"/>
    </source>
</evidence>
<dbReference type="EMBL" id="CP092488">
    <property type="protein sequence ID" value="UMB70144.1"/>
    <property type="molecule type" value="Genomic_DNA"/>
</dbReference>
<dbReference type="Proteomes" id="UP001055336">
    <property type="component" value="Chromosome"/>
</dbReference>